<keyword evidence="2" id="KW-1185">Reference proteome</keyword>
<dbReference type="EMBL" id="AHKF01000020">
    <property type="protein sequence ID" value="EIA07794.1"/>
    <property type="molecule type" value="Genomic_DNA"/>
</dbReference>
<dbReference type="STRING" id="1086011.HJ01_02662"/>
<name>H7FUB7_FLAFP</name>
<evidence type="ECO:0000313" key="2">
    <source>
        <dbReference type="Proteomes" id="UP000005566"/>
    </source>
</evidence>
<gene>
    <name evidence="1" type="ORF">HJ01_02662</name>
</gene>
<dbReference type="AlphaFoldDB" id="H7FUB7"/>
<protein>
    <submittedName>
        <fullName evidence="1">Uncharacterized protein</fullName>
    </submittedName>
</protein>
<dbReference type="Proteomes" id="UP000005566">
    <property type="component" value="Unassembled WGS sequence"/>
</dbReference>
<reference evidence="1 2" key="1">
    <citation type="journal article" date="2014" name="Acta Crystallogr. D">
        <title>Structure-based characterization and antifreeze properties of a hyperactive ice-binding protein from the Antarctic bacterium Flavobacterium frigoris PS1.</title>
        <authorList>
            <person name="Do H."/>
            <person name="Kim S.J."/>
            <person name="Kim H.J."/>
            <person name="Lee J.H."/>
        </authorList>
    </citation>
    <scope>NUCLEOTIDE SEQUENCE [LARGE SCALE GENOMIC DNA]</scope>
    <source>
        <strain evidence="1 2">PS1</strain>
    </source>
</reference>
<evidence type="ECO:0000313" key="1">
    <source>
        <dbReference type="EMBL" id="EIA07794.1"/>
    </source>
</evidence>
<accession>H7FUB7</accession>
<proteinExistence type="predicted"/>
<sequence>MYKDRNTLHILFRAVQDGNLSCIGYAKTDGPMNIVERMEKYS</sequence>
<organism evidence="1 2">
    <name type="scientific">Flavobacterium frigoris (strain PS1)</name>
    <dbReference type="NCBI Taxonomy" id="1086011"/>
    <lineage>
        <taxon>Bacteria</taxon>
        <taxon>Pseudomonadati</taxon>
        <taxon>Bacteroidota</taxon>
        <taxon>Flavobacteriia</taxon>
        <taxon>Flavobacteriales</taxon>
        <taxon>Flavobacteriaceae</taxon>
        <taxon>Flavobacterium</taxon>
    </lineage>
</organism>
<comment type="caution">
    <text evidence="1">The sequence shown here is derived from an EMBL/GenBank/DDBJ whole genome shotgun (WGS) entry which is preliminary data.</text>
</comment>
<dbReference type="PATRIC" id="fig|1086011.3.peg.2608"/>